<evidence type="ECO:0000313" key="2">
    <source>
        <dbReference type="EMBL" id="SDM70030.1"/>
    </source>
</evidence>
<accession>A0A1G9VD72</accession>
<dbReference type="AlphaFoldDB" id="A0A1G9VD72"/>
<dbReference type="InterPro" id="IPR041657">
    <property type="entry name" value="HTH_17"/>
</dbReference>
<keyword evidence="3" id="KW-1185">Reference proteome</keyword>
<name>A0A1G9VD72_ALLAB</name>
<dbReference type="Pfam" id="PF12728">
    <property type="entry name" value="HTH_17"/>
    <property type="match status" value="1"/>
</dbReference>
<feature type="domain" description="Helix-turn-helix" evidence="1">
    <location>
        <begin position="85"/>
        <end position="134"/>
    </location>
</feature>
<dbReference type="NCBIfam" id="TIGR01764">
    <property type="entry name" value="excise"/>
    <property type="match status" value="1"/>
</dbReference>
<dbReference type="OrthoDB" id="26212at2"/>
<dbReference type="SUPFAM" id="SSF46955">
    <property type="entry name" value="Putative DNA-binding domain"/>
    <property type="match status" value="1"/>
</dbReference>
<evidence type="ECO:0000313" key="3">
    <source>
        <dbReference type="Proteomes" id="UP000183376"/>
    </source>
</evidence>
<reference evidence="2 3" key="1">
    <citation type="submission" date="2016-10" db="EMBL/GenBank/DDBJ databases">
        <authorList>
            <person name="de Groot N.N."/>
        </authorList>
    </citation>
    <scope>NUCLEOTIDE SEQUENCE [LARGE SCALE GENOMIC DNA]</scope>
    <source>
        <strain evidence="2 3">DSM 44149</strain>
    </source>
</reference>
<dbReference type="RefSeq" id="WP_030429551.1">
    <property type="nucleotide sequence ID" value="NZ_JOEF01000007.1"/>
</dbReference>
<protein>
    <submittedName>
        <fullName evidence="2">DNA binding domain-containing protein, excisionase family</fullName>
    </submittedName>
</protein>
<organism evidence="2 3">
    <name type="scientific">Allokutzneria albata</name>
    <name type="common">Kibdelosporangium albatum</name>
    <dbReference type="NCBI Taxonomy" id="211114"/>
    <lineage>
        <taxon>Bacteria</taxon>
        <taxon>Bacillati</taxon>
        <taxon>Actinomycetota</taxon>
        <taxon>Actinomycetes</taxon>
        <taxon>Pseudonocardiales</taxon>
        <taxon>Pseudonocardiaceae</taxon>
        <taxon>Allokutzneria</taxon>
    </lineage>
</organism>
<sequence length="175" mass="19872">MGETLRQETYLPEVDEGEQFARVYDFLQAHEDAGHGRPRVPCFLSGSSPADRVELPVELYRVLRQVVTALQDGLAVTVAPVTATLTTQQAAELLGVSRPTVIRLLDDEQIPFERVNSHRRILLRDLLAYREERRARQYAALEATAVEDDEDVDLALRRLKNARHEIAKRRNSGTR</sequence>
<dbReference type="Proteomes" id="UP000183376">
    <property type="component" value="Chromosome I"/>
</dbReference>
<dbReference type="STRING" id="211114.SAMN04489726_2965"/>
<evidence type="ECO:0000259" key="1">
    <source>
        <dbReference type="Pfam" id="PF12728"/>
    </source>
</evidence>
<gene>
    <name evidence="2" type="ORF">SAMN04489726_2965</name>
</gene>
<dbReference type="InterPro" id="IPR009061">
    <property type="entry name" value="DNA-bd_dom_put_sf"/>
</dbReference>
<dbReference type="InterPro" id="IPR010093">
    <property type="entry name" value="SinI_DNA-bd"/>
</dbReference>
<dbReference type="EMBL" id="LT629701">
    <property type="protein sequence ID" value="SDM70030.1"/>
    <property type="molecule type" value="Genomic_DNA"/>
</dbReference>
<proteinExistence type="predicted"/>
<dbReference type="GO" id="GO:0003677">
    <property type="term" value="F:DNA binding"/>
    <property type="evidence" value="ECO:0007669"/>
    <property type="project" value="InterPro"/>
</dbReference>
<dbReference type="eggNOG" id="COG3311">
    <property type="taxonomic scope" value="Bacteria"/>
</dbReference>